<organism evidence="1 2">
    <name type="scientific">Temnothorax curvispinosus</name>
    <dbReference type="NCBI Taxonomy" id="300111"/>
    <lineage>
        <taxon>Eukaryota</taxon>
        <taxon>Metazoa</taxon>
        <taxon>Ecdysozoa</taxon>
        <taxon>Arthropoda</taxon>
        <taxon>Hexapoda</taxon>
        <taxon>Insecta</taxon>
        <taxon>Pterygota</taxon>
        <taxon>Neoptera</taxon>
        <taxon>Endopterygota</taxon>
        <taxon>Hymenoptera</taxon>
        <taxon>Apocrita</taxon>
        <taxon>Aculeata</taxon>
        <taxon>Formicoidea</taxon>
        <taxon>Formicidae</taxon>
        <taxon>Myrmicinae</taxon>
        <taxon>Temnothorax</taxon>
    </lineage>
</organism>
<evidence type="ECO:0000313" key="1">
    <source>
        <dbReference type="Proteomes" id="UP000504618"/>
    </source>
</evidence>
<dbReference type="PANTHER" id="PTHR33173">
    <property type="match status" value="1"/>
</dbReference>
<dbReference type="AlphaFoldDB" id="A0A6J1QXM8"/>
<name>A0A6J1QXM8_9HYME</name>
<sequence length="722" mass="82725">MRVTELEKFLHMRKLPFYVWLSEDATRITGRIQYDSKSNQLVGFPLPLNNDGMPVTHSFTATCAKKIEEYFSTNSPATLLYVIIAQPLAYQAPSFCLCLYSTDNKFKADNVIKRWSYTVKYLKDAGIRVLSMSSDGDPRLLRAMRIETNTGVFKQKNSCETNQVPPALQCTFESLPQIICIQDTVHIGTKLKTRMLKNSIVLPMGNYLVSASHLHILIDTVPKDKHCLTRKDLSLKDKINFPSVLKISDSKVSELLKKHVPESEGTVTYLYVIRLCLSAFLSKTLSPLERIYNIWYCVFFLRLWRAWLHANSQYSITNNFITLNAYLCIEINAQSLIDVIKLLKEIDSPELFLPWQFSSQPCEDFFRHLRSTSSTFSSIVNCSVLEAIHRVRRIQLQSDISTSNSNVSTEGYKFPRAQKSSLCSNKSTFELPSLNEMEYTIESAKQDAFITVSLLGMTVPISDAENRIIHDIHIIDSDDLTVDSSCTEKDNNVSLSSNSNEINSVNETEDNEEFDLLEDLTTLSCVQGSLELTNFNKITTEIKPDSPFTIVTDSYGKELIVRKSSICWLLSKNSCKLSSDRLQRVRESELTTYIQKSRFAQGNDEYKKCDEIFIGDWCLFKRLNNKKCYIGHILSFAYTNGKTWKSIEYSKSFAKTEGNSKDIGVLCHWYKTDRDRQLIFVPMNTQEYINIKNYVLTISRPSFVLSGLKLSENIYDNIKKYF</sequence>
<accession>A0A6J1QXM8</accession>
<gene>
    <name evidence="2" type="primary">LOC112463447</name>
</gene>
<dbReference type="PANTHER" id="PTHR33173:SF2">
    <property type="entry name" value="MYND-TYPE DOMAIN-CONTAINING PROTEIN"/>
    <property type="match status" value="1"/>
</dbReference>
<keyword evidence="1" id="KW-1185">Reference proteome</keyword>
<evidence type="ECO:0000313" key="2">
    <source>
        <dbReference type="RefSeq" id="XP_024885626.1"/>
    </source>
</evidence>
<dbReference type="RefSeq" id="XP_024885626.1">
    <property type="nucleotide sequence ID" value="XM_025029858.1"/>
</dbReference>
<dbReference type="Proteomes" id="UP000504618">
    <property type="component" value="Unplaced"/>
</dbReference>
<reference evidence="2" key="1">
    <citation type="submission" date="2025-08" db="UniProtKB">
        <authorList>
            <consortium name="RefSeq"/>
        </authorList>
    </citation>
    <scope>IDENTIFICATION</scope>
    <source>
        <tissue evidence="2">Whole body</tissue>
    </source>
</reference>
<proteinExistence type="predicted"/>
<dbReference type="OrthoDB" id="7696082at2759"/>
<protein>
    <submittedName>
        <fullName evidence="2">Uncharacterized protein LOC112463447 isoform X1</fullName>
    </submittedName>
</protein>
<dbReference type="GeneID" id="112463447"/>